<dbReference type="KEGG" id="rta:Rta_04210"/>
<sequence>MIRELDTVTLTFSLWEESRRELLELEERLIAMRRSGPIDPKELDVLDAEIAVLRVKTERLLGQAIEALRELRQAQPRGHG</sequence>
<name>F5Y5Y8_RAMTT</name>
<accession>F5Y5Y8</accession>
<reference evidence="2" key="1">
    <citation type="submission" date="2006-01" db="EMBL/GenBank/DDBJ databases">
        <title>Genome of the cyst-dividing bacterium Ramlibacter tataouinensis.</title>
        <authorList>
            <person name="Barakat M."/>
            <person name="Ortet P."/>
            <person name="De Luca G."/>
            <person name="Jourlin-Castelli C."/>
            <person name="Ansaldi M."/>
            <person name="Py B."/>
            <person name="Fichant G."/>
            <person name="Coutinho P."/>
            <person name="Voulhoux R."/>
            <person name="Bastien O."/>
            <person name="Roy S."/>
            <person name="Marechal E."/>
            <person name="Henrissat B."/>
            <person name="Quentin Y."/>
            <person name="Noirot P."/>
            <person name="Filloux A."/>
            <person name="Mejean V."/>
            <person name="DuBow M."/>
            <person name="Barras F."/>
            <person name="Heulin T."/>
        </authorList>
    </citation>
    <scope>NUCLEOTIDE SEQUENCE [LARGE SCALE GENOMIC DNA]</scope>
    <source>
        <strain evidence="2">ATCC BAA-407 / DSM 14655 / LMG 21543 / TTB310</strain>
    </source>
</reference>
<proteinExistence type="predicted"/>
<dbReference type="Proteomes" id="UP000008385">
    <property type="component" value="Chromosome"/>
</dbReference>
<dbReference type="EMBL" id="CP000245">
    <property type="protein sequence ID" value="AEG91492.1"/>
    <property type="molecule type" value="Genomic_DNA"/>
</dbReference>
<gene>
    <name evidence="1" type="ordered locus">Rta_04210</name>
</gene>
<dbReference type="AlphaFoldDB" id="F5Y5Y8"/>
<organism evidence="1 2">
    <name type="scientific">Ramlibacter tataouinensis (strain ATCC BAA-407 / DSM 14655 / LMG 21543 / TTB310)</name>
    <dbReference type="NCBI Taxonomy" id="365046"/>
    <lineage>
        <taxon>Bacteria</taxon>
        <taxon>Pseudomonadati</taxon>
        <taxon>Pseudomonadota</taxon>
        <taxon>Betaproteobacteria</taxon>
        <taxon>Burkholderiales</taxon>
        <taxon>Comamonadaceae</taxon>
        <taxon>Ramlibacter</taxon>
    </lineage>
</organism>
<reference evidence="1 2" key="2">
    <citation type="journal article" date="2011" name="PLoS ONE">
        <title>The Cyst-Dividing Bacterium Ramlibacter tataouinensis TTB310 Genome Reveals a Well-Stocked Toolbox for Adaptation to a Desert Environment.</title>
        <authorList>
            <person name="De Luca G."/>
            <person name="Barakat M."/>
            <person name="Ortet P."/>
            <person name="Fochesato S."/>
            <person name="Jourlin-Castelli C."/>
            <person name="Ansaldi M."/>
            <person name="Py B."/>
            <person name="Fichant G."/>
            <person name="Coutinho P.M."/>
            <person name="Voulhoux R."/>
            <person name="Bastien O."/>
            <person name="Marechal E."/>
            <person name="Henrissat B."/>
            <person name="Quentin Y."/>
            <person name="Noirot P."/>
            <person name="Filloux A."/>
            <person name="Mejean V."/>
            <person name="Dubow M.S."/>
            <person name="Barras F."/>
            <person name="Barbe V."/>
            <person name="Weissenbach J."/>
            <person name="Mihalcescu I."/>
            <person name="Vermeglio A."/>
            <person name="Achouak W."/>
            <person name="Heulin T."/>
        </authorList>
    </citation>
    <scope>NUCLEOTIDE SEQUENCE [LARGE SCALE GENOMIC DNA]</scope>
    <source>
        <strain evidence="2">ATCC BAA-407 / DSM 14655 / LMG 21543 / TTB310</strain>
    </source>
</reference>
<protein>
    <submittedName>
        <fullName evidence="1">Uncharacterized protein</fullName>
    </submittedName>
</protein>
<evidence type="ECO:0000313" key="1">
    <source>
        <dbReference type="EMBL" id="AEG91492.1"/>
    </source>
</evidence>
<evidence type="ECO:0000313" key="2">
    <source>
        <dbReference type="Proteomes" id="UP000008385"/>
    </source>
</evidence>
<keyword evidence="2" id="KW-1185">Reference proteome</keyword>
<dbReference type="HOGENOM" id="CLU_189970_0_0_4"/>